<dbReference type="SMART" id="SM01040">
    <property type="entry name" value="Bro-N"/>
    <property type="match status" value="1"/>
</dbReference>
<sequence length="171" mass="19045">MDKLIIGDTELNVIDHGGQPCLTLVEVATALYGKGGDGNATPFETRVRDLYRRHADEFTPTMTALVKMKTRGGEQEVRVFSLRGAHLLGMFARTERAKAFRRKVLDVLDEQARQGQSLGVEFQRTLLEYSGKQAVASLCGKGLRQWQRQKPPLEAKLSDLASQLQPSLPLH</sequence>
<dbReference type="Pfam" id="PF10549">
    <property type="entry name" value="ORF11CD3"/>
    <property type="match status" value="1"/>
</dbReference>
<name>A0A0P7CTW2_PSEPU</name>
<protein>
    <recommendedName>
        <fullName evidence="1">Bro-N domain-containing protein</fullName>
    </recommendedName>
</protein>
<dbReference type="InterPro" id="IPR003497">
    <property type="entry name" value="BRO_N_domain"/>
</dbReference>
<dbReference type="EMBL" id="LKKS01000149">
    <property type="protein sequence ID" value="KPM57845.1"/>
    <property type="molecule type" value="Genomic_DNA"/>
</dbReference>
<proteinExistence type="predicted"/>
<accession>A0A0P7CTW2</accession>
<feature type="domain" description="Bro-N" evidence="1">
    <location>
        <begin position="10"/>
        <end position="110"/>
    </location>
</feature>
<organism evidence="2 3">
    <name type="scientific">Pseudomonas putida</name>
    <name type="common">Arthrobacter siderocapsulatus</name>
    <dbReference type="NCBI Taxonomy" id="303"/>
    <lineage>
        <taxon>Bacteria</taxon>
        <taxon>Pseudomonadati</taxon>
        <taxon>Pseudomonadota</taxon>
        <taxon>Gammaproteobacteria</taxon>
        <taxon>Pseudomonadales</taxon>
        <taxon>Pseudomonadaceae</taxon>
        <taxon>Pseudomonas</taxon>
    </lineage>
</organism>
<reference evidence="2 3" key="1">
    <citation type="submission" date="2015-10" db="EMBL/GenBank/DDBJ databases">
        <title>Pseudomonas putida clinical strains.</title>
        <authorList>
            <person name="Molina L."/>
            <person name="Udaondo Z."/>
        </authorList>
    </citation>
    <scope>NUCLEOTIDE SEQUENCE [LARGE SCALE GENOMIC DNA]</scope>
    <source>
        <strain evidence="2 3">HB13667</strain>
    </source>
</reference>
<gene>
    <name evidence="2" type="ORF">HB13667_29160</name>
</gene>
<evidence type="ECO:0000313" key="3">
    <source>
        <dbReference type="Proteomes" id="UP000050437"/>
    </source>
</evidence>
<dbReference type="Proteomes" id="UP000050437">
    <property type="component" value="Unassembled WGS sequence"/>
</dbReference>
<evidence type="ECO:0000313" key="2">
    <source>
        <dbReference type="EMBL" id="KPM57845.1"/>
    </source>
</evidence>
<comment type="caution">
    <text evidence="2">The sequence shown here is derived from an EMBL/GenBank/DDBJ whole genome shotgun (WGS) entry which is preliminary data.</text>
</comment>
<dbReference type="RefSeq" id="WP_054573897.1">
    <property type="nucleotide sequence ID" value="NZ_CP060529.1"/>
</dbReference>
<dbReference type="AlphaFoldDB" id="A0A0P7CTW2"/>
<evidence type="ECO:0000259" key="1">
    <source>
        <dbReference type="SMART" id="SM01040"/>
    </source>
</evidence>
<dbReference type="InterPro" id="IPR018877">
    <property type="entry name" value="Phage_P22_Orf201_C"/>
</dbReference>